<dbReference type="Gene3D" id="3.40.50.300">
    <property type="entry name" value="P-loop containing nucleotide triphosphate hydrolases"/>
    <property type="match status" value="1"/>
</dbReference>
<dbReference type="SUPFAM" id="SSF52540">
    <property type="entry name" value="P-loop containing nucleoside triphosphate hydrolases"/>
    <property type="match status" value="1"/>
</dbReference>
<keyword evidence="2" id="KW-0547">Nucleotide-binding</keyword>
<keyword evidence="9" id="KW-1185">Reference proteome</keyword>
<feature type="domain" description="NB-ARC" evidence="4">
    <location>
        <begin position="176"/>
        <end position="348"/>
    </location>
</feature>
<sequence length="921" mass="106370">MAEVAVAILLEKLVVLFEDEVKALKGVHQEVEFIRYELESMQAFLRDADEREESQEGVKAWVKQVRDIAYNTEDVLDEFMFFAAQQSKRRGFIGLLQRSANFVRRLKAINRLVDQMHDIKAKIIDIAQRRQRYNFNILQLGSSPISMVDTWHDDLRGNAFFLNETDLVGIDNPRSELIHLLINGESKLSVIAVVGMGGVGKTTLVKKVYDHPNLVEHFQHHAWVTVSNSFKVEELLRDMLLQLFTEIMQPLPLGMEGMNATNLKINLFEFLQQKRYVIIFDDIWDLQAWEALKYVLPDCDCGSRIIVTTRNYSIASSCVESYGHIYNLRHLQDLEAWDLFCRKVFRSHLNNEPPLELQELSRGILKRCEGVPLVIRAIGGLLLTKERSVTEWQRVHDSLGAHLQSNDQLKSMMKILLLSYTDLPYHLKSCFLYLSIFPEDYAIDRMRIIRLWIAEGFVEEKEGYTVEEVAEDYLTELICRNLVQVKKTEIDGSLRSCQVHDILRDLIISKSREDNFATTFAQPGNTLNDKIRRLSVHRFDGSVFENMRFPLLRSLIIFGIDKTLNSSIQFDHDVRLLRVLDLAGVSLEVFPSGISKLYLLRYLSLRNTNIKMLPKSIGKLKNLETLDLKQTYVSELPAEMTKLKKLRHLLVYRYEVESYLPFHSKQGFKAFVGMGNLVSLQKLSIVEANQGNAIIRELGSLCQLRRLGVIKLKKEDGIDLCSSIQQMRNLQSLDVTSIEEGEVLDLQSLLSPPPLLQRLYMRGKLEKLPTWIPSLSNLVILSLRWSRLKEDPLEALQNLPNLLELGLHQAYEGEELCFKGGFQRLKLLSLNNLEGLKLVTVKDAALPQLQALCIQRCALLEQVPLGIERLNHLKELFFFDMPDEFSSRLLPNVGEDYWKVRNILDIRFVYWRNGDWTNYRL</sequence>
<dbReference type="InterPro" id="IPR044974">
    <property type="entry name" value="Disease_R_plants"/>
</dbReference>
<keyword evidence="3" id="KW-0611">Plant defense</keyword>
<evidence type="ECO:0000256" key="3">
    <source>
        <dbReference type="ARBA" id="ARBA00022821"/>
    </source>
</evidence>
<evidence type="ECO:0000259" key="7">
    <source>
        <dbReference type="Pfam" id="PF23598"/>
    </source>
</evidence>
<dbReference type="InParanoid" id="A0A2G5DG50"/>
<dbReference type="Pfam" id="PF23559">
    <property type="entry name" value="WHD_DRP"/>
    <property type="match status" value="1"/>
</dbReference>
<evidence type="ECO:0000259" key="4">
    <source>
        <dbReference type="Pfam" id="PF00931"/>
    </source>
</evidence>
<dbReference type="Pfam" id="PF23598">
    <property type="entry name" value="LRR_14"/>
    <property type="match status" value="1"/>
</dbReference>
<feature type="domain" description="Disease resistance protein winged helix" evidence="6">
    <location>
        <begin position="436"/>
        <end position="507"/>
    </location>
</feature>
<dbReference type="PANTHER" id="PTHR23155:SF1205">
    <property type="entry name" value="DISEASE RESISTANCE PROTEIN RPM1"/>
    <property type="match status" value="1"/>
</dbReference>
<dbReference type="PANTHER" id="PTHR23155">
    <property type="entry name" value="DISEASE RESISTANCE PROTEIN RP"/>
    <property type="match status" value="1"/>
</dbReference>
<evidence type="ECO:0008006" key="10">
    <source>
        <dbReference type="Google" id="ProtNLM"/>
    </source>
</evidence>
<dbReference type="InterPro" id="IPR032675">
    <property type="entry name" value="LRR_dom_sf"/>
</dbReference>
<evidence type="ECO:0000313" key="8">
    <source>
        <dbReference type="EMBL" id="PIA42511.1"/>
    </source>
</evidence>
<dbReference type="Gene3D" id="1.10.10.10">
    <property type="entry name" value="Winged helix-like DNA-binding domain superfamily/Winged helix DNA-binding domain"/>
    <property type="match status" value="1"/>
</dbReference>
<dbReference type="GO" id="GO:0098542">
    <property type="term" value="P:defense response to other organism"/>
    <property type="evidence" value="ECO:0007669"/>
    <property type="project" value="TreeGrafter"/>
</dbReference>
<dbReference type="SUPFAM" id="SSF52058">
    <property type="entry name" value="L domain-like"/>
    <property type="match status" value="1"/>
</dbReference>
<proteinExistence type="predicted"/>
<evidence type="ECO:0000313" key="9">
    <source>
        <dbReference type="Proteomes" id="UP000230069"/>
    </source>
</evidence>
<accession>A0A2G5DG50</accession>
<dbReference type="OrthoDB" id="690341at2759"/>
<dbReference type="PRINTS" id="PR00364">
    <property type="entry name" value="DISEASERSIST"/>
</dbReference>
<dbReference type="FunFam" id="3.40.50.300:FF:001091">
    <property type="entry name" value="Probable disease resistance protein At1g61300"/>
    <property type="match status" value="1"/>
</dbReference>
<dbReference type="InterPro" id="IPR002182">
    <property type="entry name" value="NB-ARC"/>
</dbReference>
<dbReference type="Pfam" id="PF18052">
    <property type="entry name" value="Rx_N"/>
    <property type="match status" value="1"/>
</dbReference>
<dbReference type="InterPro" id="IPR055414">
    <property type="entry name" value="LRR_R13L4/SHOC2-like"/>
</dbReference>
<evidence type="ECO:0000259" key="5">
    <source>
        <dbReference type="Pfam" id="PF18052"/>
    </source>
</evidence>
<dbReference type="Proteomes" id="UP000230069">
    <property type="component" value="Unassembled WGS sequence"/>
</dbReference>
<dbReference type="Gene3D" id="1.20.5.4130">
    <property type="match status" value="1"/>
</dbReference>
<feature type="domain" description="Disease resistance R13L4/SHOC-2-like LRR" evidence="7">
    <location>
        <begin position="552"/>
        <end position="876"/>
    </location>
</feature>
<dbReference type="InterPro" id="IPR036388">
    <property type="entry name" value="WH-like_DNA-bd_sf"/>
</dbReference>
<evidence type="ECO:0000256" key="1">
    <source>
        <dbReference type="ARBA" id="ARBA00022737"/>
    </source>
</evidence>
<name>A0A2G5DG50_AQUCA</name>
<dbReference type="AlphaFoldDB" id="A0A2G5DG50"/>
<dbReference type="EMBL" id="KZ305037">
    <property type="protein sequence ID" value="PIA42511.1"/>
    <property type="molecule type" value="Genomic_DNA"/>
</dbReference>
<evidence type="ECO:0000259" key="6">
    <source>
        <dbReference type="Pfam" id="PF23559"/>
    </source>
</evidence>
<dbReference type="InterPro" id="IPR038005">
    <property type="entry name" value="RX-like_CC"/>
</dbReference>
<dbReference type="CDD" id="cd14798">
    <property type="entry name" value="RX-CC_like"/>
    <property type="match status" value="1"/>
</dbReference>
<reference evidence="8 9" key="1">
    <citation type="submission" date="2017-09" db="EMBL/GenBank/DDBJ databases">
        <title>WGS assembly of Aquilegia coerulea Goldsmith.</title>
        <authorList>
            <person name="Hodges S."/>
            <person name="Kramer E."/>
            <person name="Nordborg M."/>
            <person name="Tomkins J."/>
            <person name="Borevitz J."/>
            <person name="Derieg N."/>
            <person name="Yan J."/>
            <person name="Mihaltcheva S."/>
            <person name="Hayes R.D."/>
            <person name="Rokhsar D."/>
        </authorList>
    </citation>
    <scope>NUCLEOTIDE SEQUENCE [LARGE SCALE GENOMIC DNA]</scope>
    <source>
        <strain evidence="9">cv. Goldsmith</strain>
    </source>
</reference>
<keyword evidence="1" id="KW-0677">Repeat</keyword>
<dbReference type="Gene3D" id="1.10.8.430">
    <property type="entry name" value="Helical domain of apoptotic protease-activating factors"/>
    <property type="match status" value="1"/>
</dbReference>
<dbReference type="STRING" id="218851.A0A2G5DG50"/>
<dbReference type="InterPro" id="IPR027417">
    <property type="entry name" value="P-loop_NTPase"/>
</dbReference>
<dbReference type="GO" id="GO:0043531">
    <property type="term" value="F:ADP binding"/>
    <property type="evidence" value="ECO:0007669"/>
    <property type="project" value="InterPro"/>
</dbReference>
<dbReference type="Gene3D" id="3.80.10.10">
    <property type="entry name" value="Ribonuclease Inhibitor"/>
    <property type="match status" value="1"/>
</dbReference>
<dbReference type="FunFam" id="1.10.10.10:FF:000322">
    <property type="entry name" value="Probable disease resistance protein At1g63360"/>
    <property type="match status" value="1"/>
</dbReference>
<dbReference type="InterPro" id="IPR041118">
    <property type="entry name" value="Rx_N"/>
</dbReference>
<organism evidence="8 9">
    <name type="scientific">Aquilegia coerulea</name>
    <name type="common">Rocky mountain columbine</name>
    <dbReference type="NCBI Taxonomy" id="218851"/>
    <lineage>
        <taxon>Eukaryota</taxon>
        <taxon>Viridiplantae</taxon>
        <taxon>Streptophyta</taxon>
        <taxon>Embryophyta</taxon>
        <taxon>Tracheophyta</taxon>
        <taxon>Spermatophyta</taxon>
        <taxon>Magnoliopsida</taxon>
        <taxon>Ranunculales</taxon>
        <taxon>Ranunculaceae</taxon>
        <taxon>Thalictroideae</taxon>
        <taxon>Aquilegia</taxon>
    </lineage>
</organism>
<protein>
    <recommendedName>
        <fullName evidence="10">Disease resistance protein RPM1-like</fullName>
    </recommendedName>
</protein>
<gene>
    <name evidence="8" type="ORF">AQUCO_02000161v1</name>
</gene>
<dbReference type="FunCoup" id="A0A2G5DG50">
    <property type="interactions" value="328"/>
</dbReference>
<dbReference type="InterPro" id="IPR042197">
    <property type="entry name" value="Apaf_helical"/>
</dbReference>
<dbReference type="InterPro" id="IPR058922">
    <property type="entry name" value="WHD_DRP"/>
</dbReference>
<feature type="domain" description="Disease resistance N-terminal" evidence="5">
    <location>
        <begin position="5"/>
        <end position="92"/>
    </location>
</feature>
<dbReference type="Pfam" id="PF00931">
    <property type="entry name" value="NB-ARC"/>
    <property type="match status" value="1"/>
</dbReference>
<evidence type="ECO:0000256" key="2">
    <source>
        <dbReference type="ARBA" id="ARBA00022741"/>
    </source>
</evidence>